<dbReference type="InterPro" id="IPR009000">
    <property type="entry name" value="Transl_B-barrel_sf"/>
</dbReference>
<dbReference type="SUPFAM" id="SSF52156">
    <property type="entry name" value="Initiation factor IF2/eIF5b, domain 3"/>
    <property type="match status" value="1"/>
</dbReference>
<evidence type="ECO:0000256" key="8">
    <source>
        <dbReference type="RuleBase" id="RU000644"/>
    </source>
</evidence>
<keyword evidence="4" id="KW-0547">Nucleotide-binding</keyword>
<name>A0A1G1ZV51_9BACT</name>
<dbReference type="NCBIfam" id="TIGR00487">
    <property type="entry name" value="IF-2"/>
    <property type="match status" value="1"/>
</dbReference>
<dbReference type="GO" id="GO:0005737">
    <property type="term" value="C:cytoplasm"/>
    <property type="evidence" value="ECO:0007669"/>
    <property type="project" value="UniProtKB-UniRule"/>
</dbReference>
<dbReference type="Pfam" id="PF22042">
    <property type="entry name" value="EF-G_D2"/>
    <property type="match status" value="1"/>
</dbReference>
<dbReference type="InterPro" id="IPR000178">
    <property type="entry name" value="TF_IF2_bacterial-like"/>
</dbReference>
<dbReference type="AlphaFoldDB" id="A0A1G1ZV51"/>
<protein>
    <recommendedName>
        <fullName evidence="2 7">Translation initiation factor IF-2</fullName>
    </recommendedName>
</protein>
<dbReference type="Pfam" id="PF11987">
    <property type="entry name" value="IF-2"/>
    <property type="match status" value="1"/>
</dbReference>
<dbReference type="Gene3D" id="3.40.50.300">
    <property type="entry name" value="P-loop containing nucleotide triphosphate hydrolases"/>
    <property type="match status" value="1"/>
</dbReference>
<evidence type="ECO:0000256" key="3">
    <source>
        <dbReference type="ARBA" id="ARBA00022540"/>
    </source>
</evidence>
<dbReference type="FunFam" id="3.40.50.10050:FF:000001">
    <property type="entry name" value="Translation initiation factor IF-2"/>
    <property type="match status" value="1"/>
</dbReference>
<dbReference type="EMBL" id="MHJM01000001">
    <property type="protein sequence ID" value="OGY68371.1"/>
    <property type="molecule type" value="Genomic_DNA"/>
</dbReference>
<dbReference type="GO" id="GO:0005525">
    <property type="term" value="F:GTP binding"/>
    <property type="evidence" value="ECO:0007669"/>
    <property type="project" value="UniProtKB-KW"/>
</dbReference>
<comment type="caution">
    <text evidence="10">The sequence shown here is derived from an EMBL/GenBank/DDBJ whole genome shotgun (WGS) entry which is preliminary data.</text>
</comment>
<evidence type="ECO:0000313" key="11">
    <source>
        <dbReference type="Proteomes" id="UP000176284"/>
    </source>
</evidence>
<dbReference type="Proteomes" id="UP000176284">
    <property type="component" value="Unassembled WGS sequence"/>
</dbReference>
<organism evidence="10 11">
    <name type="scientific">Candidatus Harrisonbacteria bacterium RIFCSPLOWO2_02_FULL_45_10c</name>
    <dbReference type="NCBI Taxonomy" id="1798410"/>
    <lineage>
        <taxon>Bacteria</taxon>
        <taxon>Candidatus Harrisoniibacteriota</taxon>
    </lineage>
</organism>
<dbReference type="Gene3D" id="2.40.30.10">
    <property type="entry name" value="Translation factors"/>
    <property type="match status" value="2"/>
</dbReference>
<proteinExistence type="inferred from homology"/>
<evidence type="ECO:0000256" key="1">
    <source>
        <dbReference type="ARBA" id="ARBA00007733"/>
    </source>
</evidence>
<dbReference type="InterPro" id="IPR027417">
    <property type="entry name" value="P-loop_NTPase"/>
</dbReference>
<dbReference type="GO" id="GO:0003743">
    <property type="term" value="F:translation initiation factor activity"/>
    <property type="evidence" value="ECO:0007669"/>
    <property type="project" value="UniProtKB-UniRule"/>
</dbReference>
<evidence type="ECO:0000256" key="2">
    <source>
        <dbReference type="ARBA" id="ARBA00020675"/>
    </source>
</evidence>
<dbReference type="NCBIfam" id="TIGR00231">
    <property type="entry name" value="small_GTP"/>
    <property type="match status" value="1"/>
</dbReference>
<keyword evidence="5 8" id="KW-0648">Protein biosynthesis</keyword>
<dbReference type="InterPro" id="IPR015760">
    <property type="entry name" value="TIF_IF2"/>
</dbReference>
<dbReference type="InterPro" id="IPR036925">
    <property type="entry name" value="TIF_IF2_dom3_sf"/>
</dbReference>
<evidence type="ECO:0000256" key="7">
    <source>
        <dbReference type="NCBIfam" id="TIGR00487"/>
    </source>
</evidence>
<evidence type="ECO:0000313" key="10">
    <source>
        <dbReference type="EMBL" id="OGY68371.1"/>
    </source>
</evidence>
<dbReference type="PANTHER" id="PTHR43381:SF4">
    <property type="entry name" value="EUKARYOTIC TRANSLATION INITIATION FACTOR 5B"/>
    <property type="match status" value="1"/>
</dbReference>
<dbReference type="Pfam" id="PF00009">
    <property type="entry name" value="GTP_EFTU"/>
    <property type="match status" value="1"/>
</dbReference>
<dbReference type="SUPFAM" id="SSF50447">
    <property type="entry name" value="Translation proteins"/>
    <property type="match status" value="2"/>
</dbReference>
<evidence type="ECO:0000256" key="6">
    <source>
        <dbReference type="ARBA" id="ARBA00023134"/>
    </source>
</evidence>
<dbReference type="InterPro" id="IPR023115">
    <property type="entry name" value="TIF_IF2_dom3"/>
</dbReference>
<dbReference type="Gene3D" id="3.40.50.10050">
    <property type="entry name" value="Translation initiation factor IF- 2, domain 3"/>
    <property type="match status" value="1"/>
</dbReference>
<reference evidence="10 11" key="1">
    <citation type="journal article" date="2016" name="Nat. Commun.">
        <title>Thousands of microbial genomes shed light on interconnected biogeochemical processes in an aquifer system.</title>
        <authorList>
            <person name="Anantharaman K."/>
            <person name="Brown C.T."/>
            <person name="Hug L.A."/>
            <person name="Sharon I."/>
            <person name="Castelle C.J."/>
            <person name="Probst A.J."/>
            <person name="Thomas B.C."/>
            <person name="Singh A."/>
            <person name="Wilkins M.J."/>
            <person name="Karaoz U."/>
            <person name="Brodie E.L."/>
            <person name="Williams K.H."/>
            <person name="Hubbard S.S."/>
            <person name="Banfield J.F."/>
        </authorList>
    </citation>
    <scope>NUCLEOTIDE SEQUENCE [LARGE SCALE GENOMIC DNA]</scope>
</reference>
<evidence type="ECO:0000259" key="9">
    <source>
        <dbReference type="PROSITE" id="PS51722"/>
    </source>
</evidence>
<evidence type="ECO:0000256" key="4">
    <source>
        <dbReference type="ARBA" id="ARBA00022741"/>
    </source>
</evidence>
<feature type="domain" description="Tr-type G" evidence="9">
    <location>
        <begin position="17"/>
        <end position="190"/>
    </location>
</feature>
<dbReference type="InterPro" id="IPR005225">
    <property type="entry name" value="Small_GTP-bd"/>
</dbReference>
<dbReference type="PANTHER" id="PTHR43381">
    <property type="entry name" value="TRANSLATION INITIATION FACTOR IF-2-RELATED"/>
    <property type="match status" value="1"/>
</dbReference>
<dbReference type="GO" id="GO:0003924">
    <property type="term" value="F:GTPase activity"/>
    <property type="evidence" value="ECO:0007669"/>
    <property type="project" value="InterPro"/>
</dbReference>
<dbReference type="SUPFAM" id="SSF52540">
    <property type="entry name" value="P-loop containing nucleoside triphosphate hydrolases"/>
    <property type="match status" value="1"/>
</dbReference>
<accession>A0A1G1ZV51</accession>
<dbReference type="InterPro" id="IPR053905">
    <property type="entry name" value="EF-G-like_DII"/>
</dbReference>
<dbReference type="FunFam" id="3.40.50.300:FF:000019">
    <property type="entry name" value="Translation initiation factor IF-2"/>
    <property type="match status" value="1"/>
</dbReference>
<comment type="similarity">
    <text evidence="1 8">Belongs to the TRAFAC class translation factor GTPase superfamily. Classic translation factor GTPase family. IF-2 subfamily.</text>
</comment>
<dbReference type="PROSITE" id="PS51722">
    <property type="entry name" value="G_TR_2"/>
    <property type="match status" value="1"/>
</dbReference>
<gene>
    <name evidence="10" type="ORF">A3H63_01015</name>
</gene>
<dbReference type="CDD" id="cd01887">
    <property type="entry name" value="IF2_eIF5B"/>
    <property type="match status" value="1"/>
</dbReference>
<evidence type="ECO:0000256" key="5">
    <source>
        <dbReference type="ARBA" id="ARBA00022917"/>
    </source>
</evidence>
<keyword evidence="6" id="KW-0342">GTP-binding</keyword>
<sequence length="488" mass="52238">MREAIFFDILQNMPKETRSPIIVVVGHVDHGKTSLLDYIRKTNVVAKEAGGITQSIGAYEIVHNNRTITFIDTPGHEAFSKMRVRGAHIADIGILVVAADEGVKPQTKEALKALQDSQTPFVVALTKIDKPNADIERVKNDLTGNNVLLEGYGGTVSFQGVSSKTGAGIPELLDLLILNADVLGLTYSPETAATGIILEASLSKTRGVTVTVIVENGTLRKGDAIVTPTAKGKIKNLENFLGKPVTELIPSSPAVILGFEALPQVGEEFKSGRLSEEEMASVHAPEKKLGVRRNDNKQIISVILKADVGGSLEALHDILKNIPLKENQLINVISQSVGEITDGDVKDAIASEAIIVGFRTTMNAAAENIARIHNIKILTDEIIYKLVEGIEKLFAELNQAPVKGELEVLALFSSQGKKHTVGGKVTKGQMKLKLVLEIQRNGASLGQGRIVSLQQNKKDATVVTAGNECGLEIESNVSIAKGDILKGV</sequence>
<keyword evidence="3 8" id="KW-0396">Initiation factor</keyword>
<comment type="function">
    <text evidence="8">One of the essential components for the initiation of protein synthesis. Protects formylmethionyl-tRNA from spontaneous hydrolysis and promotes its binding to the 30S ribosomal subunits. Also involved in the hydrolysis of GTP during the formation of the 70S ribosomal complex.</text>
</comment>
<dbReference type="STRING" id="1798410.A3H63_01015"/>
<dbReference type="InterPro" id="IPR000795">
    <property type="entry name" value="T_Tr_GTP-bd_dom"/>
</dbReference>